<gene>
    <name evidence="4" type="ORF">HL667_06320</name>
</gene>
<evidence type="ECO:0000313" key="5">
    <source>
        <dbReference type="Proteomes" id="UP000886476"/>
    </source>
</evidence>
<dbReference type="InterPro" id="IPR020991">
    <property type="entry name" value="Connector_podovirus"/>
</dbReference>
<keyword evidence="5" id="KW-1185">Reference proteome</keyword>
<accession>A0ABX2C8L5</accession>
<sequence>MTEETREGTAHSRYEALAPHRLVFLNRARDCATLTVPYLMPPEGMTSATTLPTPYQSLGARGIRTLSAKLLLSLFPPNTTFFKYDIDDFLLQKMTGQDGMRGEVEKALSARERATLSEMEGAQLRVAASVALQHLLVAGNFLLHTPPQGRVRGFRLDQYVVKRDASGNVLEIVVKECVSPTVLPQPVAEAAEKAMKDKGGSEDKSAELYTHIIRQADDWRVYQEAGGLVIDGTQGTYPLDRCPWLVLRLASQPGEDYGRAYCEEFLGDLDSLEGLSETLVEGSAAAARIVFLVKPNGVTQVKVVSKAKNGDVAVGNAEDVTVIQAQKQADLAVAQKQAQEISQRLAYSFLLNTAIQRSAERVTAEEIKYMAQELDDALGGMYALLSAEFQLPIVTLFEARMEKSHQVPALPKGIVKPTITTGMAAIGRGIDLKNLRAFTADIVQTLGPEVAFRYLQPTEYIKRAAASYGIDTGGLVKSDQVIAQEEQMAQLQQLVQTLGPNALNQMGGMGKEVVKGAVQQSVGNNGSNSNPDQGQG</sequence>
<evidence type="ECO:0000256" key="3">
    <source>
        <dbReference type="ARBA" id="ARBA00023219"/>
    </source>
</evidence>
<comment type="subcellular location">
    <subcellularLocation>
        <location evidence="1">Virion</location>
    </subcellularLocation>
</comment>
<dbReference type="Proteomes" id="UP000886476">
    <property type="component" value="Unassembled WGS sequence"/>
</dbReference>
<organism evidence="4 5">
    <name type="scientific">Bradyrhizobium aeschynomenes</name>
    <dbReference type="NCBI Taxonomy" id="2734909"/>
    <lineage>
        <taxon>Bacteria</taxon>
        <taxon>Pseudomonadati</taxon>
        <taxon>Pseudomonadota</taxon>
        <taxon>Alphaproteobacteria</taxon>
        <taxon>Hyphomicrobiales</taxon>
        <taxon>Nitrobacteraceae</taxon>
        <taxon>Bradyrhizobium</taxon>
    </lineage>
</organism>
<protein>
    <submittedName>
        <fullName evidence="4">Phage tail protein</fullName>
    </submittedName>
</protein>
<evidence type="ECO:0000256" key="1">
    <source>
        <dbReference type="ARBA" id="ARBA00004328"/>
    </source>
</evidence>
<keyword evidence="3" id="KW-0231">Viral genome packaging</keyword>
<reference evidence="4" key="1">
    <citation type="submission" date="2020-05" db="EMBL/GenBank/DDBJ databases">
        <title>Nod-independent and nitrogen-fixing Bradyrhizobium aeschynomene sp. nov. isolated from nodules of Aeschynomene indica.</title>
        <authorList>
            <person name="Zhang Z."/>
        </authorList>
    </citation>
    <scope>NUCLEOTIDE SEQUENCE</scope>
    <source>
        <strain evidence="4">83012</strain>
    </source>
</reference>
<dbReference type="Pfam" id="PF12236">
    <property type="entry name" value="Head-tail_con"/>
    <property type="match status" value="1"/>
</dbReference>
<comment type="caution">
    <text evidence="4">The sequence shown here is derived from an EMBL/GenBank/DDBJ whole genome shotgun (WGS) entry which is preliminary data.</text>
</comment>
<proteinExistence type="predicted"/>
<name>A0ABX2C8L5_9BRAD</name>
<evidence type="ECO:0000313" key="4">
    <source>
        <dbReference type="EMBL" id="NPU64607.1"/>
    </source>
</evidence>
<keyword evidence="2" id="KW-1188">Viral release from host cell</keyword>
<evidence type="ECO:0000256" key="2">
    <source>
        <dbReference type="ARBA" id="ARBA00022612"/>
    </source>
</evidence>
<dbReference type="RefSeq" id="WP_172109640.1">
    <property type="nucleotide sequence ID" value="NZ_JABFDN010000001.1"/>
</dbReference>
<dbReference type="EMBL" id="JABFDN010000001">
    <property type="protein sequence ID" value="NPU64607.1"/>
    <property type="molecule type" value="Genomic_DNA"/>
</dbReference>